<proteinExistence type="predicted"/>
<feature type="domain" description="EF-hand" evidence="3">
    <location>
        <begin position="58"/>
        <end position="93"/>
    </location>
</feature>
<dbReference type="EMBL" id="JAABOA010002274">
    <property type="protein sequence ID" value="KAF9580115.1"/>
    <property type="molecule type" value="Genomic_DNA"/>
</dbReference>
<dbReference type="GO" id="GO:0005509">
    <property type="term" value="F:calcium ion binding"/>
    <property type="evidence" value="ECO:0007669"/>
    <property type="project" value="InterPro"/>
</dbReference>
<protein>
    <submittedName>
        <fullName evidence="4">Phospholipid scramblase 1</fullName>
    </submittedName>
</protein>
<reference evidence="4" key="1">
    <citation type="journal article" date="2020" name="Fungal Divers.">
        <title>Resolving the Mortierellaceae phylogeny through synthesis of multi-gene phylogenetics and phylogenomics.</title>
        <authorList>
            <person name="Vandepol N."/>
            <person name="Liber J."/>
            <person name="Desiro A."/>
            <person name="Na H."/>
            <person name="Kennedy M."/>
            <person name="Barry K."/>
            <person name="Grigoriev I.V."/>
            <person name="Miller A.N."/>
            <person name="O'Donnell K."/>
            <person name="Stajich J.E."/>
            <person name="Bonito G."/>
        </authorList>
    </citation>
    <scope>NUCLEOTIDE SEQUENCE</scope>
    <source>
        <strain evidence="4">KOD1015</strain>
    </source>
</reference>
<dbReference type="PANTHER" id="PTHR23048:SF0">
    <property type="entry name" value="CALMODULIN LIKE 3"/>
    <property type="match status" value="1"/>
</dbReference>
<accession>A0A9P6FSV1</accession>
<dbReference type="FunFam" id="1.10.238.10:FF:000178">
    <property type="entry name" value="Calmodulin-2 A"/>
    <property type="match status" value="1"/>
</dbReference>
<dbReference type="CDD" id="cd00051">
    <property type="entry name" value="EFh"/>
    <property type="match status" value="1"/>
</dbReference>
<feature type="domain" description="EF-hand" evidence="3">
    <location>
        <begin position="22"/>
        <end position="57"/>
    </location>
</feature>
<keyword evidence="1" id="KW-0677">Repeat</keyword>
<dbReference type="InterPro" id="IPR011992">
    <property type="entry name" value="EF-hand-dom_pair"/>
</dbReference>
<evidence type="ECO:0000313" key="4">
    <source>
        <dbReference type="EMBL" id="KAF9580115.1"/>
    </source>
</evidence>
<dbReference type="GO" id="GO:0016460">
    <property type="term" value="C:myosin II complex"/>
    <property type="evidence" value="ECO:0007669"/>
    <property type="project" value="TreeGrafter"/>
</dbReference>
<dbReference type="InterPro" id="IPR002048">
    <property type="entry name" value="EF_hand_dom"/>
</dbReference>
<dbReference type="InterPro" id="IPR018247">
    <property type="entry name" value="EF_Hand_1_Ca_BS"/>
</dbReference>
<gene>
    <name evidence="4" type="primary">PLS1_2</name>
    <name evidence="4" type="ORF">BGW38_003369</name>
</gene>
<organism evidence="4 5">
    <name type="scientific">Lunasporangiospora selenospora</name>
    <dbReference type="NCBI Taxonomy" id="979761"/>
    <lineage>
        <taxon>Eukaryota</taxon>
        <taxon>Fungi</taxon>
        <taxon>Fungi incertae sedis</taxon>
        <taxon>Mucoromycota</taxon>
        <taxon>Mortierellomycotina</taxon>
        <taxon>Mortierellomycetes</taxon>
        <taxon>Mortierellales</taxon>
        <taxon>Mortierellaceae</taxon>
        <taxon>Lunasporangiospora</taxon>
    </lineage>
</organism>
<name>A0A9P6FSV1_9FUNG</name>
<sequence>MTLYLFGLAPNGLQSTINFTAQELASFKESFDAFDTNSDGSINARELRSLLRLVGEHVHTKSITDTMKEFDTNNDQGIDFNEFLALANKLIKNRTP</sequence>
<dbReference type="Gene3D" id="1.10.238.10">
    <property type="entry name" value="EF-hand"/>
    <property type="match status" value="1"/>
</dbReference>
<keyword evidence="2" id="KW-0106">Calcium</keyword>
<evidence type="ECO:0000256" key="2">
    <source>
        <dbReference type="ARBA" id="ARBA00022837"/>
    </source>
</evidence>
<keyword evidence="5" id="KW-1185">Reference proteome</keyword>
<dbReference type="PROSITE" id="PS00018">
    <property type="entry name" value="EF_HAND_1"/>
    <property type="match status" value="1"/>
</dbReference>
<dbReference type="PANTHER" id="PTHR23048">
    <property type="entry name" value="MYOSIN LIGHT CHAIN 1, 3"/>
    <property type="match status" value="1"/>
</dbReference>
<evidence type="ECO:0000256" key="1">
    <source>
        <dbReference type="ARBA" id="ARBA00022737"/>
    </source>
</evidence>
<dbReference type="AlphaFoldDB" id="A0A9P6FSV1"/>
<dbReference type="SMART" id="SM00054">
    <property type="entry name" value="EFh"/>
    <property type="match status" value="2"/>
</dbReference>
<evidence type="ECO:0000259" key="3">
    <source>
        <dbReference type="PROSITE" id="PS50222"/>
    </source>
</evidence>
<dbReference type="PROSITE" id="PS50222">
    <property type="entry name" value="EF_HAND_2"/>
    <property type="match status" value="2"/>
</dbReference>
<dbReference type="Pfam" id="PF13499">
    <property type="entry name" value="EF-hand_7"/>
    <property type="match status" value="1"/>
</dbReference>
<comment type="caution">
    <text evidence="4">The sequence shown here is derived from an EMBL/GenBank/DDBJ whole genome shotgun (WGS) entry which is preliminary data.</text>
</comment>
<dbReference type="Proteomes" id="UP000780801">
    <property type="component" value="Unassembled WGS sequence"/>
</dbReference>
<dbReference type="SUPFAM" id="SSF47473">
    <property type="entry name" value="EF-hand"/>
    <property type="match status" value="1"/>
</dbReference>
<evidence type="ECO:0000313" key="5">
    <source>
        <dbReference type="Proteomes" id="UP000780801"/>
    </source>
</evidence>
<dbReference type="InterPro" id="IPR050230">
    <property type="entry name" value="CALM/Myosin/TropC-like"/>
</dbReference>
<dbReference type="OrthoDB" id="26525at2759"/>